<dbReference type="SUPFAM" id="SSF50129">
    <property type="entry name" value="GroES-like"/>
    <property type="match status" value="1"/>
</dbReference>
<name>A0A8H7SDS2_9FUNG</name>
<dbReference type="Gene3D" id="3.90.180.10">
    <property type="entry name" value="Medium-chain alcohol dehydrogenases, catalytic domain"/>
    <property type="match status" value="1"/>
</dbReference>
<dbReference type="InterPro" id="IPR011032">
    <property type="entry name" value="GroES-like_sf"/>
</dbReference>
<comment type="similarity">
    <text evidence="5">Belongs to the zinc-containing alcohol dehydrogenase family.</text>
</comment>
<dbReference type="InterPro" id="IPR020843">
    <property type="entry name" value="ER"/>
</dbReference>
<dbReference type="GO" id="GO:0016616">
    <property type="term" value="F:oxidoreductase activity, acting on the CH-OH group of donors, NAD or NADP as acceptor"/>
    <property type="evidence" value="ECO:0007669"/>
    <property type="project" value="InterPro"/>
</dbReference>
<dbReference type="InterPro" id="IPR013154">
    <property type="entry name" value="ADH-like_N"/>
</dbReference>
<reference evidence="7 8" key="1">
    <citation type="submission" date="2020-12" db="EMBL/GenBank/DDBJ databases">
        <title>Metabolic potential, ecology and presence of endohyphal bacteria is reflected in genomic diversity of Mucoromycotina.</title>
        <authorList>
            <person name="Muszewska A."/>
            <person name="Okrasinska A."/>
            <person name="Steczkiewicz K."/>
            <person name="Drgas O."/>
            <person name="Orlowska M."/>
            <person name="Perlinska-Lenart U."/>
            <person name="Aleksandrzak-Piekarczyk T."/>
            <person name="Szatraj K."/>
            <person name="Zielenkiewicz U."/>
            <person name="Pilsyk S."/>
            <person name="Malc E."/>
            <person name="Mieczkowski P."/>
            <person name="Kruszewska J.S."/>
            <person name="Biernat P."/>
            <person name="Pawlowska J."/>
        </authorList>
    </citation>
    <scope>NUCLEOTIDE SEQUENCE [LARGE SCALE GENOMIC DNA]</scope>
    <source>
        <strain evidence="7 8">CBS 142.35</strain>
    </source>
</reference>
<dbReference type="InterPro" id="IPR047109">
    <property type="entry name" value="CAD-like"/>
</dbReference>
<gene>
    <name evidence="7" type="ORF">INT45_008505</name>
</gene>
<evidence type="ECO:0000256" key="4">
    <source>
        <dbReference type="ARBA" id="ARBA00023002"/>
    </source>
</evidence>
<evidence type="ECO:0000256" key="3">
    <source>
        <dbReference type="ARBA" id="ARBA00022833"/>
    </source>
</evidence>
<dbReference type="GO" id="GO:0008270">
    <property type="term" value="F:zinc ion binding"/>
    <property type="evidence" value="ECO:0007669"/>
    <property type="project" value="InterPro"/>
</dbReference>
<dbReference type="Proteomes" id="UP000646827">
    <property type="component" value="Unassembled WGS sequence"/>
</dbReference>
<evidence type="ECO:0000256" key="5">
    <source>
        <dbReference type="RuleBase" id="RU361277"/>
    </source>
</evidence>
<dbReference type="CDD" id="cd05283">
    <property type="entry name" value="CAD1"/>
    <property type="match status" value="1"/>
</dbReference>
<keyword evidence="8" id="KW-1185">Reference proteome</keyword>
<feature type="domain" description="Enoyl reductase (ER)" evidence="6">
    <location>
        <begin position="24"/>
        <end position="355"/>
    </location>
</feature>
<dbReference type="Pfam" id="PF08240">
    <property type="entry name" value="ADH_N"/>
    <property type="match status" value="1"/>
</dbReference>
<evidence type="ECO:0000259" key="6">
    <source>
        <dbReference type="SMART" id="SM00829"/>
    </source>
</evidence>
<dbReference type="InterPro" id="IPR036291">
    <property type="entry name" value="NAD(P)-bd_dom_sf"/>
</dbReference>
<dbReference type="SMART" id="SM00829">
    <property type="entry name" value="PKS_ER"/>
    <property type="match status" value="1"/>
</dbReference>
<proteinExistence type="inferred from homology"/>
<organism evidence="7 8">
    <name type="scientific">Circinella minor</name>
    <dbReference type="NCBI Taxonomy" id="1195481"/>
    <lineage>
        <taxon>Eukaryota</taxon>
        <taxon>Fungi</taxon>
        <taxon>Fungi incertae sedis</taxon>
        <taxon>Mucoromycota</taxon>
        <taxon>Mucoromycotina</taxon>
        <taxon>Mucoromycetes</taxon>
        <taxon>Mucorales</taxon>
        <taxon>Lichtheimiaceae</taxon>
        <taxon>Circinella</taxon>
    </lineage>
</organism>
<protein>
    <recommendedName>
        <fullName evidence="6">Enoyl reductase (ER) domain-containing protein</fullName>
    </recommendedName>
</protein>
<sequence length="359" mass="39504">MLSTPTKISDDLNKFYGWACPGKGKPLEWCELSLKKFEENDVEIEITHCGICLSDIYTMDSGWGPTDYPCVTGHEITGIIIRLGNGVDTTRFKLGDRVGVGPQCECCFNCKECKAGKENCCRNACTSTYNMRWSCGDKTYGGYSNSWRGNSHFVFKIPDSMPNEIGSVLMCAGATTYGAMKKHGVTEESKVGVVGIGGLGHIAIQWGKVFGAKVLAISSSESKREDAISLGADNFIVSTDSKAFVKHNSTLSHLILTIYVKDFDWERYLDLLEPEGTVVILAIPDCPFGNIPPSIVERHISLSGSLLTSPQIIQEMLNVASEKNVKPWIKKYPMSKTPEAVQAMRDGKARYRIVLEADK</sequence>
<dbReference type="EMBL" id="JAEPRB010000009">
    <property type="protein sequence ID" value="KAG2227261.1"/>
    <property type="molecule type" value="Genomic_DNA"/>
</dbReference>
<dbReference type="InterPro" id="IPR013149">
    <property type="entry name" value="ADH-like_C"/>
</dbReference>
<keyword evidence="4" id="KW-0560">Oxidoreductase</keyword>
<keyword evidence="3 5" id="KW-0862">Zinc</keyword>
<comment type="cofactor">
    <cofactor evidence="1 5">
        <name>Zn(2+)</name>
        <dbReference type="ChEBI" id="CHEBI:29105"/>
    </cofactor>
</comment>
<dbReference type="PROSITE" id="PS00059">
    <property type="entry name" value="ADH_ZINC"/>
    <property type="match status" value="1"/>
</dbReference>
<dbReference type="InterPro" id="IPR002328">
    <property type="entry name" value="ADH_Zn_CS"/>
</dbReference>
<accession>A0A8H7SDS2</accession>
<feature type="non-terminal residue" evidence="7">
    <location>
        <position position="1"/>
    </location>
</feature>
<comment type="caution">
    <text evidence="7">The sequence shown here is derived from an EMBL/GenBank/DDBJ whole genome shotgun (WGS) entry which is preliminary data.</text>
</comment>
<evidence type="ECO:0000256" key="2">
    <source>
        <dbReference type="ARBA" id="ARBA00022723"/>
    </source>
</evidence>
<dbReference type="Gene3D" id="3.40.50.720">
    <property type="entry name" value="NAD(P)-binding Rossmann-like Domain"/>
    <property type="match status" value="1"/>
</dbReference>
<evidence type="ECO:0000256" key="1">
    <source>
        <dbReference type="ARBA" id="ARBA00001947"/>
    </source>
</evidence>
<dbReference type="Pfam" id="PF00107">
    <property type="entry name" value="ADH_zinc_N"/>
    <property type="match status" value="1"/>
</dbReference>
<keyword evidence="2 5" id="KW-0479">Metal-binding</keyword>
<evidence type="ECO:0000313" key="8">
    <source>
        <dbReference type="Proteomes" id="UP000646827"/>
    </source>
</evidence>
<dbReference type="SUPFAM" id="SSF51735">
    <property type="entry name" value="NAD(P)-binding Rossmann-fold domains"/>
    <property type="match status" value="1"/>
</dbReference>
<dbReference type="FunFam" id="3.40.50.720:FF:000022">
    <property type="entry name" value="Cinnamyl alcohol dehydrogenase"/>
    <property type="match status" value="1"/>
</dbReference>
<dbReference type="PANTHER" id="PTHR42683">
    <property type="entry name" value="ALDEHYDE REDUCTASE"/>
    <property type="match status" value="1"/>
</dbReference>
<dbReference type="AlphaFoldDB" id="A0A8H7SDS2"/>
<evidence type="ECO:0000313" key="7">
    <source>
        <dbReference type="EMBL" id="KAG2227261.1"/>
    </source>
</evidence>
<dbReference type="OrthoDB" id="1879366at2759"/>